<dbReference type="RefSeq" id="WP_094094828.1">
    <property type="nucleotide sequence ID" value="NZ_BMHF01000005.1"/>
</dbReference>
<evidence type="ECO:0000313" key="15">
    <source>
        <dbReference type="EMBL" id="GGA34386.1"/>
    </source>
</evidence>
<dbReference type="SUPFAM" id="SSF158472">
    <property type="entry name" value="HAMP domain-like"/>
    <property type="match status" value="1"/>
</dbReference>
<evidence type="ECO:0000256" key="2">
    <source>
        <dbReference type="ARBA" id="ARBA00004651"/>
    </source>
</evidence>
<dbReference type="SMART" id="SM00387">
    <property type="entry name" value="HATPase_c"/>
    <property type="match status" value="1"/>
</dbReference>
<dbReference type="Pfam" id="PF06580">
    <property type="entry name" value="His_kinase"/>
    <property type="match status" value="1"/>
</dbReference>
<evidence type="ECO:0000256" key="7">
    <source>
        <dbReference type="ARBA" id="ARBA00022741"/>
    </source>
</evidence>
<keyword evidence="8" id="KW-0418">Kinase</keyword>
<keyword evidence="5" id="KW-0597">Phosphoprotein</keyword>
<reference evidence="16" key="1">
    <citation type="journal article" date="2019" name="Int. J. Syst. Evol. Microbiol.">
        <title>The Global Catalogue of Microorganisms (GCM) 10K type strain sequencing project: providing services to taxonomists for standard genome sequencing and annotation.</title>
        <authorList>
            <consortium name="The Broad Institute Genomics Platform"/>
            <consortium name="The Broad Institute Genome Sequencing Center for Infectious Disease"/>
            <person name="Wu L."/>
            <person name="Ma J."/>
        </authorList>
    </citation>
    <scope>NUCLEOTIDE SEQUENCE [LARGE SCALE GENOMIC DNA]</scope>
    <source>
        <strain evidence="16">CGMCC 1.15044</strain>
    </source>
</reference>
<evidence type="ECO:0000256" key="11">
    <source>
        <dbReference type="ARBA" id="ARBA00023136"/>
    </source>
</evidence>
<dbReference type="PANTHER" id="PTHR34220:SF7">
    <property type="entry name" value="SENSOR HISTIDINE KINASE YPDA"/>
    <property type="match status" value="1"/>
</dbReference>
<evidence type="ECO:0000256" key="10">
    <source>
        <dbReference type="ARBA" id="ARBA00023012"/>
    </source>
</evidence>
<evidence type="ECO:0000256" key="4">
    <source>
        <dbReference type="ARBA" id="ARBA00022475"/>
    </source>
</evidence>
<dbReference type="Proteomes" id="UP000609323">
    <property type="component" value="Unassembled WGS sequence"/>
</dbReference>
<dbReference type="InterPro" id="IPR010559">
    <property type="entry name" value="Sig_transdc_His_kin_internal"/>
</dbReference>
<evidence type="ECO:0000256" key="8">
    <source>
        <dbReference type="ARBA" id="ARBA00022777"/>
    </source>
</evidence>
<evidence type="ECO:0000256" key="12">
    <source>
        <dbReference type="SAM" id="Phobius"/>
    </source>
</evidence>
<keyword evidence="10" id="KW-0902">Two-component regulatory system</keyword>
<accession>A0ABQ1FZQ1</accession>
<comment type="caution">
    <text evidence="15">The sequence shown here is derived from an EMBL/GenBank/DDBJ whole genome shotgun (WGS) entry which is preliminary data.</text>
</comment>
<name>A0ABQ1FZQ1_9BACL</name>
<evidence type="ECO:0000256" key="3">
    <source>
        <dbReference type="ARBA" id="ARBA00012438"/>
    </source>
</evidence>
<organism evidence="15 16">
    <name type="scientific">Paenibacillus physcomitrellae</name>
    <dbReference type="NCBI Taxonomy" id="1619311"/>
    <lineage>
        <taxon>Bacteria</taxon>
        <taxon>Bacillati</taxon>
        <taxon>Bacillota</taxon>
        <taxon>Bacilli</taxon>
        <taxon>Bacillales</taxon>
        <taxon>Paenibacillaceae</taxon>
        <taxon>Paenibacillus</taxon>
    </lineage>
</organism>
<sequence>MIKRLFMNRSIRTKITWSTVLISLVPLLILSFLFYQSSTRSLERTMVRSSDQNAGYLSDYLDQYFRSFSMSALQVYGFKRVIDLMENGTNYNDANIIDVRESLASYYRLVVSQNADIIKIMVLGKDNTLRDSWTRADSYDAIKLDGQVPHYEEILDLPFQHSLMFTYKDPALRQDLFVYALTIYDPFYKKKFGTLVFYIQGKDFAKAMEKYNRPPNAIVLQNDQSEVFYRTNDDYKEWIAPFVPPSVLDDSNEHKLHFTDGQNLLVSSSLLDHSNIGLSIVYPSTELAKNRQTTLRITVIVLLLVILVISFFSLLSQQFITKPIRYLGKAMRAVRSGNFHVTLKPNGWKDDLSELTANFNFMTGTIRELIEQEYELQLRNKEAQFLALQMQINPHFLYNTLQTIGGKAVLTGDYEIHEMCRALGDMFRYSFYEGNMESTIGQEMAHLNNYLYIQQFRFEDLLQTEFQVEPELMDSAIIRFVLQPILENVIVHALGKDDDHPVTIGVKAARDEDDIRITIRDNGPGMEAEKLAELQLALQSPSAGIFSGRSVGLKNVHERLTLYYGPPYGLKVDSRPGEGTTVTVLIPNKQRGESHV</sequence>
<dbReference type="EMBL" id="BMHF01000005">
    <property type="protein sequence ID" value="GGA34386.1"/>
    <property type="molecule type" value="Genomic_DNA"/>
</dbReference>
<keyword evidence="4" id="KW-1003">Cell membrane</keyword>
<feature type="transmembrane region" description="Helical" evidence="12">
    <location>
        <begin position="297"/>
        <end position="315"/>
    </location>
</feature>
<keyword evidence="11 12" id="KW-0472">Membrane</keyword>
<dbReference type="PROSITE" id="PS50109">
    <property type="entry name" value="HIS_KIN"/>
    <property type="match status" value="1"/>
</dbReference>
<dbReference type="SUPFAM" id="SSF55874">
    <property type="entry name" value="ATPase domain of HSP90 chaperone/DNA topoisomerase II/histidine kinase"/>
    <property type="match status" value="1"/>
</dbReference>
<comment type="catalytic activity">
    <reaction evidence="1">
        <text>ATP + protein L-histidine = ADP + protein N-phospho-L-histidine.</text>
        <dbReference type="EC" id="2.7.13.3"/>
    </reaction>
</comment>
<dbReference type="SMART" id="SM00304">
    <property type="entry name" value="HAMP"/>
    <property type="match status" value="1"/>
</dbReference>
<evidence type="ECO:0000256" key="5">
    <source>
        <dbReference type="ARBA" id="ARBA00022553"/>
    </source>
</evidence>
<dbReference type="InterPro" id="IPR036890">
    <property type="entry name" value="HATPase_C_sf"/>
</dbReference>
<feature type="domain" description="Histidine kinase" evidence="13">
    <location>
        <begin position="482"/>
        <end position="590"/>
    </location>
</feature>
<feature type="domain" description="HAMP" evidence="14">
    <location>
        <begin position="318"/>
        <end position="371"/>
    </location>
</feature>
<evidence type="ECO:0000313" key="16">
    <source>
        <dbReference type="Proteomes" id="UP000609323"/>
    </source>
</evidence>
<dbReference type="InterPro" id="IPR050640">
    <property type="entry name" value="Bact_2-comp_sensor_kinase"/>
</dbReference>
<dbReference type="CDD" id="cd06225">
    <property type="entry name" value="HAMP"/>
    <property type="match status" value="1"/>
</dbReference>
<dbReference type="Gene3D" id="3.30.565.10">
    <property type="entry name" value="Histidine kinase-like ATPase, C-terminal domain"/>
    <property type="match status" value="1"/>
</dbReference>
<proteinExistence type="predicted"/>
<evidence type="ECO:0000256" key="1">
    <source>
        <dbReference type="ARBA" id="ARBA00000085"/>
    </source>
</evidence>
<keyword evidence="16" id="KW-1185">Reference proteome</keyword>
<dbReference type="PANTHER" id="PTHR34220">
    <property type="entry name" value="SENSOR HISTIDINE KINASE YPDA"/>
    <property type="match status" value="1"/>
</dbReference>
<evidence type="ECO:0000256" key="6">
    <source>
        <dbReference type="ARBA" id="ARBA00022679"/>
    </source>
</evidence>
<evidence type="ECO:0000256" key="9">
    <source>
        <dbReference type="ARBA" id="ARBA00022840"/>
    </source>
</evidence>
<keyword evidence="7" id="KW-0547">Nucleotide-binding</keyword>
<evidence type="ECO:0000259" key="13">
    <source>
        <dbReference type="PROSITE" id="PS50109"/>
    </source>
</evidence>
<dbReference type="Pfam" id="PF02518">
    <property type="entry name" value="HATPase_c"/>
    <property type="match status" value="1"/>
</dbReference>
<dbReference type="EC" id="2.7.13.3" evidence="3"/>
<keyword evidence="9" id="KW-0067">ATP-binding</keyword>
<dbReference type="PRINTS" id="PR00344">
    <property type="entry name" value="BCTRLSENSOR"/>
</dbReference>
<protein>
    <recommendedName>
        <fullName evidence="3">histidine kinase</fullName>
        <ecNumber evidence="3">2.7.13.3</ecNumber>
    </recommendedName>
</protein>
<dbReference type="InterPro" id="IPR003594">
    <property type="entry name" value="HATPase_dom"/>
</dbReference>
<dbReference type="InterPro" id="IPR005467">
    <property type="entry name" value="His_kinase_dom"/>
</dbReference>
<keyword evidence="6" id="KW-0808">Transferase</keyword>
<dbReference type="Gene3D" id="6.10.340.10">
    <property type="match status" value="1"/>
</dbReference>
<dbReference type="InterPro" id="IPR003660">
    <property type="entry name" value="HAMP_dom"/>
</dbReference>
<gene>
    <name evidence="15" type="ORF">GCM10010917_19570</name>
</gene>
<keyword evidence="12" id="KW-1133">Transmembrane helix</keyword>
<keyword evidence="12" id="KW-0812">Transmembrane</keyword>
<dbReference type="InterPro" id="IPR004358">
    <property type="entry name" value="Sig_transdc_His_kin-like_C"/>
</dbReference>
<comment type="subcellular location">
    <subcellularLocation>
        <location evidence="2">Cell membrane</location>
        <topology evidence="2">Multi-pass membrane protein</topology>
    </subcellularLocation>
</comment>
<evidence type="ECO:0000259" key="14">
    <source>
        <dbReference type="PROSITE" id="PS50885"/>
    </source>
</evidence>
<dbReference type="Pfam" id="PF00672">
    <property type="entry name" value="HAMP"/>
    <property type="match status" value="1"/>
</dbReference>
<feature type="transmembrane region" description="Helical" evidence="12">
    <location>
        <begin position="15"/>
        <end position="35"/>
    </location>
</feature>
<dbReference type="PROSITE" id="PS50885">
    <property type="entry name" value="HAMP"/>
    <property type="match status" value="1"/>
</dbReference>